<sequence length="48" mass="5586">MKTLEVIYRWRSLELSFCSPKDLLCVGKKVKNSKASLDEKLLRRSSID</sequence>
<protein>
    <submittedName>
        <fullName evidence="1">Uncharacterized protein</fullName>
    </submittedName>
</protein>
<gene>
    <name evidence="1" type="ORF">HUJ06_024199</name>
</gene>
<evidence type="ECO:0000313" key="2">
    <source>
        <dbReference type="Proteomes" id="UP000607653"/>
    </source>
</evidence>
<dbReference type="EMBL" id="DUZY01000001">
    <property type="protein sequence ID" value="DAD22736.1"/>
    <property type="molecule type" value="Genomic_DNA"/>
</dbReference>
<organism evidence="1 2">
    <name type="scientific">Nelumbo nucifera</name>
    <name type="common">Sacred lotus</name>
    <dbReference type="NCBI Taxonomy" id="4432"/>
    <lineage>
        <taxon>Eukaryota</taxon>
        <taxon>Viridiplantae</taxon>
        <taxon>Streptophyta</taxon>
        <taxon>Embryophyta</taxon>
        <taxon>Tracheophyta</taxon>
        <taxon>Spermatophyta</taxon>
        <taxon>Magnoliopsida</taxon>
        <taxon>Proteales</taxon>
        <taxon>Nelumbonaceae</taxon>
        <taxon>Nelumbo</taxon>
    </lineage>
</organism>
<reference evidence="1 2" key="1">
    <citation type="journal article" date="2020" name="Mol. Biol. Evol.">
        <title>Distinct Expression and Methylation Patterns for Genes with Different Fates following a Single Whole-Genome Duplication in Flowering Plants.</title>
        <authorList>
            <person name="Shi T."/>
            <person name="Rahmani R.S."/>
            <person name="Gugger P.F."/>
            <person name="Wang M."/>
            <person name="Li H."/>
            <person name="Zhang Y."/>
            <person name="Li Z."/>
            <person name="Wang Q."/>
            <person name="Van de Peer Y."/>
            <person name="Marchal K."/>
            <person name="Chen J."/>
        </authorList>
    </citation>
    <scope>NUCLEOTIDE SEQUENCE [LARGE SCALE GENOMIC DNA]</scope>
    <source>
        <tissue evidence="1">Leaf</tissue>
    </source>
</reference>
<keyword evidence="2" id="KW-1185">Reference proteome</keyword>
<name>A0A822XUX7_NELNU</name>
<proteinExistence type="predicted"/>
<accession>A0A822XUX7</accession>
<dbReference type="AlphaFoldDB" id="A0A822XUX7"/>
<dbReference type="Proteomes" id="UP000607653">
    <property type="component" value="Unassembled WGS sequence"/>
</dbReference>
<comment type="caution">
    <text evidence="1">The sequence shown here is derived from an EMBL/GenBank/DDBJ whole genome shotgun (WGS) entry which is preliminary data.</text>
</comment>
<evidence type="ECO:0000313" key="1">
    <source>
        <dbReference type="EMBL" id="DAD22736.1"/>
    </source>
</evidence>